<dbReference type="EMBL" id="QTTT01000001">
    <property type="protein sequence ID" value="REE97769.1"/>
    <property type="molecule type" value="Genomic_DNA"/>
</dbReference>
<dbReference type="InterPro" id="IPR001680">
    <property type="entry name" value="WD40_rpt"/>
</dbReference>
<feature type="repeat" description="WD" evidence="1">
    <location>
        <begin position="1086"/>
        <end position="1116"/>
    </location>
</feature>
<dbReference type="SMART" id="SM00220">
    <property type="entry name" value="S_TKc"/>
    <property type="match status" value="1"/>
</dbReference>
<dbReference type="RefSeq" id="WP_170177679.1">
    <property type="nucleotide sequence ID" value="NZ_QTTT01000001.1"/>
</dbReference>
<dbReference type="PROSITE" id="PS50082">
    <property type="entry name" value="WD_REPEATS_2"/>
    <property type="match status" value="2"/>
</dbReference>
<gene>
    <name evidence="3" type="ORF">DFJ69_3244</name>
</gene>
<keyword evidence="3" id="KW-0808">Transferase</keyword>
<dbReference type="PROSITE" id="PS00108">
    <property type="entry name" value="PROTEIN_KINASE_ST"/>
    <property type="match status" value="1"/>
</dbReference>
<proteinExistence type="predicted"/>
<dbReference type="Pfam" id="PF20703">
    <property type="entry name" value="nSTAND1"/>
    <property type="match status" value="1"/>
</dbReference>
<evidence type="ECO:0000256" key="1">
    <source>
        <dbReference type="PROSITE-ProRule" id="PRU00221"/>
    </source>
</evidence>
<evidence type="ECO:0000259" key="2">
    <source>
        <dbReference type="PROSITE" id="PS50011"/>
    </source>
</evidence>
<dbReference type="InterPro" id="IPR008271">
    <property type="entry name" value="Ser/Thr_kinase_AS"/>
</dbReference>
<dbReference type="InterPro" id="IPR051681">
    <property type="entry name" value="Ser/Thr_Kinases-Pseudokinases"/>
</dbReference>
<organism evidence="3 4">
    <name type="scientific">Thermomonospora umbrina</name>
    <dbReference type="NCBI Taxonomy" id="111806"/>
    <lineage>
        <taxon>Bacteria</taxon>
        <taxon>Bacillati</taxon>
        <taxon>Actinomycetota</taxon>
        <taxon>Actinomycetes</taxon>
        <taxon>Streptosporangiales</taxon>
        <taxon>Thermomonosporaceae</taxon>
        <taxon>Thermomonospora</taxon>
    </lineage>
</organism>
<dbReference type="SUPFAM" id="SSF50998">
    <property type="entry name" value="Quinoprotein alcohol dehydrogenase-like"/>
    <property type="match status" value="2"/>
</dbReference>
<dbReference type="CDD" id="cd14014">
    <property type="entry name" value="STKc_PknB_like"/>
    <property type="match status" value="1"/>
</dbReference>
<dbReference type="SMART" id="SM00320">
    <property type="entry name" value="WD40"/>
    <property type="match status" value="5"/>
</dbReference>
<dbReference type="PANTHER" id="PTHR44329:SF289">
    <property type="entry name" value="SERINE_THREONINE-PROTEIN KINASE VIK"/>
    <property type="match status" value="1"/>
</dbReference>
<keyword evidence="4" id="KW-1185">Reference proteome</keyword>
<keyword evidence="3" id="KW-0723">Serine/threonine-protein kinase</keyword>
<dbReference type="GO" id="GO:0004674">
    <property type="term" value="F:protein serine/threonine kinase activity"/>
    <property type="evidence" value="ECO:0007669"/>
    <property type="project" value="UniProtKB-KW"/>
</dbReference>
<keyword evidence="3" id="KW-0418">Kinase</keyword>
<evidence type="ECO:0000313" key="3">
    <source>
        <dbReference type="EMBL" id="REE97769.1"/>
    </source>
</evidence>
<dbReference type="Gene3D" id="1.10.510.10">
    <property type="entry name" value="Transferase(Phosphotransferase) domain 1"/>
    <property type="match status" value="1"/>
</dbReference>
<protein>
    <submittedName>
        <fullName evidence="3">Serine/threonine protein kinase</fullName>
    </submittedName>
</protein>
<feature type="domain" description="Protein kinase" evidence="2">
    <location>
        <begin position="17"/>
        <end position="262"/>
    </location>
</feature>
<dbReference type="PROSITE" id="PS50011">
    <property type="entry name" value="PROTEIN_KINASE_DOM"/>
    <property type="match status" value="1"/>
</dbReference>
<name>A0A3D9SPA2_9ACTN</name>
<dbReference type="Pfam" id="PF00400">
    <property type="entry name" value="WD40"/>
    <property type="match status" value="1"/>
</dbReference>
<accession>A0A3D9SPA2</accession>
<dbReference type="InterPro" id="IPR011047">
    <property type="entry name" value="Quinoprotein_ADH-like_sf"/>
</dbReference>
<reference evidence="3 4" key="1">
    <citation type="submission" date="2018-08" db="EMBL/GenBank/DDBJ databases">
        <title>Sequencing the genomes of 1000 actinobacteria strains.</title>
        <authorList>
            <person name="Klenk H.-P."/>
        </authorList>
    </citation>
    <scope>NUCLEOTIDE SEQUENCE [LARGE SCALE GENOMIC DNA]</scope>
    <source>
        <strain evidence="3 4">DSM 43927</strain>
    </source>
</reference>
<dbReference type="SUPFAM" id="SSF56112">
    <property type="entry name" value="Protein kinase-like (PK-like)"/>
    <property type="match status" value="1"/>
</dbReference>
<dbReference type="PANTHER" id="PTHR44329">
    <property type="entry name" value="SERINE/THREONINE-PROTEIN KINASE TNNI3K-RELATED"/>
    <property type="match status" value="1"/>
</dbReference>
<dbReference type="Proteomes" id="UP000256661">
    <property type="component" value="Unassembled WGS sequence"/>
</dbReference>
<dbReference type="InterPro" id="IPR015943">
    <property type="entry name" value="WD40/YVTN_repeat-like_dom_sf"/>
</dbReference>
<dbReference type="Gene3D" id="2.130.10.10">
    <property type="entry name" value="YVTN repeat-like/Quinoprotein amine dehydrogenase"/>
    <property type="match status" value="4"/>
</dbReference>
<keyword evidence="1" id="KW-0853">WD repeat</keyword>
<dbReference type="InterPro" id="IPR049052">
    <property type="entry name" value="nSTAND1"/>
</dbReference>
<dbReference type="Pfam" id="PF00069">
    <property type="entry name" value="Pkinase"/>
    <property type="match status" value="1"/>
</dbReference>
<dbReference type="GO" id="GO:0005524">
    <property type="term" value="F:ATP binding"/>
    <property type="evidence" value="ECO:0007669"/>
    <property type="project" value="InterPro"/>
</dbReference>
<sequence length="1191" mass="127320">MATEPLVPGEPSRLGDYWLAGRLGAGGQGVVYEGYGPDGVRVAVKALHGDYSPTHREMFLREVDALRRVSQFCTARVLAVDVESTPPFLVSEYVAGPTLQQAVETSGAHGADELYRLAIGIATALTAIHRAGVVHRDLKPANVLLGPDGPRVIDFGIARTDDTSRSATGMKGTPRYMAPEVFQGQRPGPAVDIWAWGATMLFAASGKAPFDGETMPQVMHAALNTQPDTTMLPARLEPIVTAALAKDPARRPTAQQLLLDLLGGAPDADLLQQGEQAAAAVRPPVAAAPTLGERAEDVFRRLDPAAQAAVPTVLLRMVAAGDELLRPATRGEFTDGQSPEPAIEAVLVAFSQAGLLTWNGQDFAIATPALLRAWPRLRAWWDAERGGLAMHQELTAGVRLWDAHGRKKNDLFQGTRLDRALTWAATGRHRLTVNAAERAFLDAGTAAARRRSTLRTGVSIVLAALLIVSLGTGSVVVQQSRTVAEQRDLAARQRDSAIGRQLAGQAVQVRRTNPVLGRRLAIAAAALAGDTPDTHHALLTLSSQWEQDIWQVPGVDVSWNSSTPTGAGPQIFWKGNTIVLVDPDSRRLGRTIKVPGAALSGMESTLDGKQMLTLQKDQTMMLWDLATGTPRPLPHKHVARAGLWFSPTGQKLITTRDGMVRVLETATGRELFRVKAKYDVYGPVMSPDERSLVMPLNDGEKKMRLAWWDLTTGKEVQAPGHFKGYRSYLGTTFSPDGRFLATRHEGQITIVNARTREIRGSLAVPEDSGSGGDLTFSRDGAFLAYDMTLWSTEPEFGASPYLAYRTDAMCNDTRFSAGGTSLRCFDSQKRFRSIDVTAFVRQRRVSGSRINDSTISLDGTTVAAGDANSDVVQIWDTASGARRGAITLAGGADRTMVLSPDGRLLGVAREDGTVEIWDVRSRARRVLLNVGRAPSTRPAPSFSPDGKAVAVLTPGTSGDGAPGTPGAGTPHVLKFWDTATGRPLGQAAAMSPITVVGDSDGRIVWSRDGRRVVASAALGVVEFPSGRTLVRPGPLTASVSLSVQALSAKNVLATVDERSLVLRNTENLGQIGNPILLPQGSIKIAAFSPDGRLAATADPRGRIDIWDVENQRRIGLPLTGHTVGVSTTTIESLAFSPDGTRVHSVGGDDGVLVTHLIAPELLKADLCAKAGPLTEQEWATYVKDTGYQKTC</sequence>
<feature type="repeat" description="WD" evidence="1">
    <location>
        <begin position="895"/>
        <end position="927"/>
    </location>
</feature>
<dbReference type="InterPro" id="IPR011009">
    <property type="entry name" value="Kinase-like_dom_sf"/>
</dbReference>
<dbReference type="AlphaFoldDB" id="A0A3D9SPA2"/>
<dbReference type="InterPro" id="IPR000719">
    <property type="entry name" value="Prot_kinase_dom"/>
</dbReference>
<comment type="caution">
    <text evidence="3">The sequence shown here is derived from an EMBL/GenBank/DDBJ whole genome shotgun (WGS) entry which is preliminary data.</text>
</comment>
<evidence type="ECO:0000313" key="4">
    <source>
        <dbReference type="Proteomes" id="UP000256661"/>
    </source>
</evidence>